<evidence type="ECO:0000313" key="2">
    <source>
        <dbReference type="EMBL" id="ANA91981.1"/>
    </source>
</evidence>
<gene>
    <name evidence="2" type="primary">nad6</name>
</gene>
<reference evidence="2" key="1">
    <citation type="journal article" date="2016" name="Conserv Genet Resour">
        <title>Characterization of the complete mitochondrial genome of the myrmicine ant Vollenhovia emeryi (Insecta: Hymenoptera: Formicidae).</title>
        <authorList>
            <person name="Liu N."/>
            <person name="Duan X.-Y."/>
            <person name="Qian Z.-Q."/>
            <person name="Wang X.-Y."/>
            <person name="Li X.-L."/>
            <person name="Ding M.-Y."/>
        </authorList>
    </citation>
    <scope>NUCLEOTIDE SEQUENCE</scope>
</reference>
<feature type="transmembrane region" description="Helical" evidence="1">
    <location>
        <begin position="152"/>
        <end position="171"/>
    </location>
</feature>
<feature type="transmembrane region" description="Helical" evidence="1">
    <location>
        <begin position="88"/>
        <end position="108"/>
    </location>
</feature>
<feature type="transmembrane region" description="Helical" evidence="1">
    <location>
        <begin position="56"/>
        <end position="76"/>
    </location>
</feature>
<keyword evidence="1" id="KW-0472">Membrane</keyword>
<sequence>MMNSKFLMNLFIMIMFLTLLLLVSNYTHPITMMLILLMYTLAIIMLMSMWSNNYLFSILMFLMMISGLFVIFLYFSSLIMNEQYSYNFSFFLSSSMLMNMILFIYLISMNLPINLNLLNPSQKFMDSTPLMNINSPSFINIMKIYMYPLNNITILTMFYLLLALFSIIKICSLKNLALRKISSYE</sequence>
<geneLocation type="mitochondrion" evidence="2"/>
<dbReference type="AlphaFoldDB" id="A0A166ZG17"/>
<feature type="transmembrane region" description="Helical" evidence="1">
    <location>
        <begin position="30"/>
        <end position="50"/>
    </location>
</feature>
<keyword evidence="1" id="KW-1133">Transmembrane helix</keyword>
<evidence type="ECO:0000256" key="1">
    <source>
        <dbReference type="SAM" id="Phobius"/>
    </source>
</evidence>
<keyword evidence="2" id="KW-0496">Mitochondrion</keyword>
<dbReference type="KEGG" id="vem:27912171"/>
<organism evidence="2">
    <name type="scientific">Vollenhovia emeryi</name>
    <name type="common">Ant</name>
    <dbReference type="NCBI Taxonomy" id="411798"/>
    <lineage>
        <taxon>Eukaryota</taxon>
        <taxon>Metazoa</taxon>
        <taxon>Ecdysozoa</taxon>
        <taxon>Arthropoda</taxon>
        <taxon>Hexapoda</taxon>
        <taxon>Insecta</taxon>
        <taxon>Pterygota</taxon>
        <taxon>Neoptera</taxon>
        <taxon>Endopterygota</taxon>
        <taxon>Hymenoptera</taxon>
        <taxon>Apocrita</taxon>
        <taxon>Aculeata</taxon>
        <taxon>Formicoidea</taxon>
        <taxon>Formicidae</taxon>
        <taxon>Myrmicinae</taxon>
        <taxon>Vollenhovia</taxon>
    </lineage>
</organism>
<proteinExistence type="predicted"/>
<dbReference type="EMBL" id="KU550061">
    <property type="protein sequence ID" value="ANA91981.1"/>
    <property type="molecule type" value="Genomic_DNA"/>
</dbReference>
<keyword evidence="1" id="KW-0812">Transmembrane</keyword>
<feature type="transmembrane region" description="Helical" evidence="1">
    <location>
        <begin position="6"/>
        <end position="23"/>
    </location>
</feature>
<protein>
    <submittedName>
        <fullName evidence="2">NADH dehydrogenase subunit 6</fullName>
    </submittedName>
</protein>
<accession>A0A166ZG17</accession>
<name>A0A166ZG17_VOLEM</name>